<dbReference type="InterPro" id="IPR050425">
    <property type="entry name" value="NAD(P)_dehydrat-like"/>
</dbReference>
<dbReference type="PANTHER" id="PTHR10366">
    <property type="entry name" value="NAD DEPENDENT EPIMERASE/DEHYDRATASE"/>
    <property type="match status" value="1"/>
</dbReference>
<evidence type="ECO:0000313" key="5">
    <source>
        <dbReference type="EMBL" id="EEF44583.1"/>
    </source>
</evidence>
<dbReference type="SUPFAM" id="SSF51735">
    <property type="entry name" value="NAD(P)-binding Rossmann-fold domains"/>
    <property type="match status" value="1"/>
</dbReference>
<dbReference type="InParanoid" id="B9RVK7"/>
<keyword evidence="6" id="KW-1185">Reference proteome</keyword>
<dbReference type="STRING" id="3988.B9RVK7"/>
<dbReference type="Gene3D" id="3.40.50.720">
    <property type="entry name" value="NAD(P)-binding Rossmann-like Domain"/>
    <property type="match status" value="1"/>
</dbReference>
<dbReference type="Pfam" id="PF01370">
    <property type="entry name" value="Epimerase"/>
    <property type="match status" value="1"/>
</dbReference>
<evidence type="ECO:0000256" key="1">
    <source>
        <dbReference type="ARBA" id="ARBA00022857"/>
    </source>
</evidence>
<sequence length="324" mass="36082">MGISGEGRMVCVTGGSGYIASWLVNLLLQRGYTVRATVRDPNDHNKTDHLRALDGAKERLQLFKANLVEEGCFDPIIDGCEGVFHTACPLYHINDPQEELMDPAIKGTLNVLKSCAKVSSVKRVIITSSMASVMFNRKPLTPDVIIDETWFSDPAYCETITPLYLLAKTLAEEAAWQFAKENGIDMITLHPCLTIGPYLQQTINVTTGLILNYINGETFPNEILRFVDVRDVAFAHIQAFELPSANGRYCLAGRVVHFSEFLKIIHEHYPTLRLPSKCQDDKPFVTKYDVSKEKAKTLGVNFTPLEVTVVDTINCLMQKGLLGV</sequence>
<keyword evidence="1" id="KW-0521">NADP</keyword>
<evidence type="ECO:0000313" key="6">
    <source>
        <dbReference type="Proteomes" id="UP000008311"/>
    </source>
</evidence>
<dbReference type="PANTHER" id="PTHR10366:SF849">
    <property type="entry name" value="NAD-DEPENDENT EPIMERASE_DEHYDRATASE DOMAIN-CONTAINING PROTEIN"/>
    <property type="match status" value="1"/>
</dbReference>
<name>B9RVK7_RICCO</name>
<dbReference type="FunFam" id="3.40.50.720:FF:000085">
    <property type="entry name" value="Dihydroflavonol reductase"/>
    <property type="match status" value="1"/>
</dbReference>
<reference evidence="6" key="1">
    <citation type="journal article" date="2010" name="Nat. Biotechnol.">
        <title>Draft genome sequence of the oilseed species Ricinus communis.</title>
        <authorList>
            <person name="Chan A.P."/>
            <person name="Crabtree J."/>
            <person name="Zhao Q."/>
            <person name="Lorenzi H."/>
            <person name="Orvis J."/>
            <person name="Puiu D."/>
            <person name="Melake-Berhan A."/>
            <person name="Jones K.M."/>
            <person name="Redman J."/>
            <person name="Chen G."/>
            <person name="Cahoon E.B."/>
            <person name="Gedil M."/>
            <person name="Stanke M."/>
            <person name="Haas B.J."/>
            <person name="Wortman J.R."/>
            <person name="Fraser-Liggett C.M."/>
            <person name="Ravel J."/>
            <person name="Rabinowicz P.D."/>
        </authorList>
    </citation>
    <scope>NUCLEOTIDE SEQUENCE [LARGE SCALE GENOMIC DNA]</scope>
    <source>
        <strain evidence="6">cv. Hale</strain>
    </source>
</reference>
<evidence type="ECO:0000256" key="2">
    <source>
        <dbReference type="ARBA" id="ARBA00023002"/>
    </source>
</evidence>
<dbReference type="GO" id="GO:0045552">
    <property type="term" value="F:dihydroflavanol 4-reductase activity"/>
    <property type="evidence" value="ECO:0007669"/>
    <property type="project" value="UniProtKB-EC"/>
</dbReference>
<keyword evidence="2 5" id="KW-0560">Oxidoreductase</keyword>
<dbReference type="GO" id="GO:0016616">
    <property type="term" value="F:oxidoreductase activity, acting on the CH-OH group of donors, NAD or NADP as acceptor"/>
    <property type="evidence" value="ECO:0000318"/>
    <property type="project" value="GO_Central"/>
</dbReference>
<dbReference type="EC" id="1.1.1.219" evidence="5"/>
<protein>
    <submittedName>
        <fullName evidence="5">Cinnamoyl-CoA reductase, putative</fullName>
        <ecNumber evidence="5">1.1.1.219</ecNumber>
    </submittedName>
</protein>
<dbReference type="InterPro" id="IPR001509">
    <property type="entry name" value="Epimerase_deHydtase"/>
</dbReference>
<dbReference type="Proteomes" id="UP000008311">
    <property type="component" value="Unassembled WGS sequence"/>
</dbReference>
<evidence type="ECO:0000256" key="3">
    <source>
        <dbReference type="ARBA" id="ARBA00023445"/>
    </source>
</evidence>
<proteinExistence type="inferred from homology"/>
<feature type="domain" description="NAD-dependent epimerase/dehydratase" evidence="4">
    <location>
        <begin position="10"/>
        <end position="245"/>
    </location>
</feature>
<dbReference type="eggNOG" id="KOG1502">
    <property type="taxonomic scope" value="Eukaryota"/>
</dbReference>
<organism evidence="5 6">
    <name type="scientific">Ricinus communis</name>
    <name type="common">Castor bean</name>
    <dbReference type="NCBI Taxonomy" id="3988"/>
    <lineage>
        <taxon>Eukaryota</taxon>
        <taxon>Viridiplantae</taxon>
        <taxon>Streptophyta</taxon>
        <taxon>Embryophyta</taxon>
        <taxon>Tracheophyta</taxon>
        <taxon>Spermatophyta</taxon>
        <taxon>Magnoliopsida</taxon>
        <taxon>eudicotyledons</taxon>
        <taxon>Gunneridae</taxon>
        <taxon>Pentapetalae</taxon>
        <taxon>rosids</taxon>
        <taxon>fabids</taxon>
        <taxon>Malpighiales</taxon>
        <taxon>Euphorbiaceae</taxon>
        <taxon>Acalyphoideae</taxon>
        <taxon>Acalypheae</taxon>
        <taxon>Ricinus</taxon>
    </lineage>
</organism>
<accession>B9RVK7</accession>
<gene>
    <name evidence="5" type="ORF">RCOM_0964450</name>
</gene>
<dbReference type="EMBL" id="EQ973821">
    <property type="protein sequence ID" value="EEF44583.1"/>
    <property type="molecule type" value="Genomic_DNA"/>
</dbReference>
<comment type="similarity">
    <text evidence="3">Belongs to the NAD(P)-dependent epimerase/dehydratase family. Dihydroflavonol-4-reductase subfamily.</text>
</comment>
<dbReference type="AlphaFoldDB" id="B9RVK7"/>
<dbReference type="CDD" id="cd08958">
    <property type="entry name" value="FR_SDR_e"/>
    <property type="match status" value="1"/>
</dbReference>
<evidence type="ECO:0000259" key="4">
    <source>
        <dbReference type="Pfam" id="PF01370"/>
    </source>
</evidence>
<dbReference type="InterPro" id="IPR036291">
    <property type="entry name" value="NAD(P)-bd_dom_sf"/>
</dbReference>